<gene>
    <name evidence="2" type="ORF">SAMN04487948_111116</name>
</gene>
<evidence type="ECO:0000256" key="1">
    <source>
        <dbReference type="SAM" id="MobiDB-lite"/>
    </source>
</evidence>
<reference evidence="3" key="1">
    <citation type="submission" date="2016-10" db="EMBL/GenBank/DDBJ databases">
        <authorList>
            <person name="Varghese N."/>
            <person name="Submissions S."/>
        </authorList>
    </citation>
    <scope>NUCLEOTIDE SEQUENCE [LARGE SCALE GENOMIC DNA]</scope>
    <source>
        <strain evidence="3">CGMCC 1.10121</strain>
    </source>
</reference>
<feature type="compositionally biased region" description="Basic and acidic residues" evidence="1">
    <location>
        <begin position="1"/>
        <end position="24"/>
    </location>
</feature>
<accession>A0A1H8UKP9</accession>
<evidence type="ECO:0000313" key="2">
    <source>
        <dbReference type="EMBL" id="SEP03792.1"/>
    </source>
</evidence>
<organism evidence="2 3">
    <name type="scientific">Halogranum amylolyticum</name>
    <dbReference type="NCBI Taxonomy" id="660520"/>
    <lineage>
        <taxon>Archaea</taxon>
        <taxon>Methanobacteriati</taxon>
        <taxon>Methanobacteriota</taxon>
        <taxon>Stenosarchaea group</taxon>
        <taxon>Halobacteria</taxon>
        <taxon>Halobacteriales</taxon>
        <taxon>Haloferacaceae</taxon>
    </lineage>
</organism>
<dbReference type="EMBL" id="FODV01000011">
    <property type="protein sequence ID" value="SEP03792.1"/>
    <property type="molecule type" value="Genomic_DNA"/>
</dbReference>
<sequence length="215" mass="23737">MVSCDGIEHLSHQVPSERADERPVPPESSPGRFVDRGTACFVGDEGPIGTRGTHRNADRQLRVPRLIERFELIGVDVRLGARTVDERPATWLIWGLSSLSSSHLIQRIYLPQRRYSSSRPRSSPEHSCTTPEEALAFLSENYPQAFTVAEIHAAVSDIHLEISASEDTLADLFSGIVTAADHILTRSVLETLVEEGDVTKRTIAGKGTHYQAIKD</sequence>
<dbReference type="Proteomes" id="UP000199126">
    <property type="component" value="Unassembled WGS sequence"/>
</dbReference>
<protein>
    <submittedName>
        <fullName evidence="2">Uncharacterized protein</fullName>
    </submittedName>
</protein>
<name>A0A1H8UKP9_9EURY</name>
<proteinExistence type="predicted"/>
<evidence type="ECO:0000313" key="3">
    <source>
        <dbReference type="Proteomes" id="UP000199126"/>
    </source>
</evidence>
<keyword evidence="3" id="KW-1185">Reference proteome</keyword>
<dbReference type="AlphaFoldDB" id="A0A1H8UKP9"/>
<feature type="region of interest" description="Disordered" evidence="1">
    <location>
        <begin position="1"/>
        <end position="36"/>
    </location>
</feature>